<organism evidence="1 2">
    <name type="scientific">Sediminitomix flava</name>
    <dbReference type="NCBI Taxonomy" id="379075"/>
    <lineage>
        <taxon>Bacteria</taxon>
        <taxon>Pseudomonadati</taxon>
        <taxon>Bacteroidota</taxon>
        <taxon>Cytophagia</taxon>
        <taxon>Cytophagales</taxon>
        <taxon>Flammeovirgaceae</taxon>
        <taxon>Sediminitomix</taxon>
    </lineage>
</organism>
<dbReference type="Gene3D" id="3.20.20.80">
    <property type="entry name" value="Glycosidases"/>
    <property type="match status" value="1"/>
</dbReference>
<dbReference type="PROSITE" id="PS00018">
    <property type="entry name" value="EF_HAND_1"/>
    <property type="match status" value="1"/>
</dbReference>
<dbReference type="InterPro" id="IPR013780">
    <property type="entry name" value="Glyco_hydro_b"/>
</dbReference>
<dbReference type="OrthoDB" id="9805159at2"/>
<proteinExistence type="predicted"/>
<reference evidence="1 2" key="1">
    <citation type="submission" date="2018-03" db="EMBL/GenBank/DDBJ databases">
        <title>Genomic Encyclopedia of Archaeal and Bacterial Type Strains, Phase II (KMG-II): from individual species to whole genera.</title>
        <authorList>
            <person name="Goeker M."/>
        </authorList>
    </citation>
    <scope>NUCLEOTIDE SEQUENCE [LARGE SCALE GENOMIC DNA]</scope>
    <source>
        <strain evidence="1 2">DSM 28229</strain>
    </source>
</reference>
<evidence type="ECO:0008006" key="3">
    <source>
        <dbReference type="Google" id="ProtNLM"/>
    </source>
</evidence>
<evidence type="ECO:0000313" key="1">
    <source>
        <dbReference type="EMBL" id="PWJ42388.1"/>
    </source>
</evidence>
<evidence type="ECO:0000313" key="2">
    <source>
        <dbReference type="Proteomes" id="UP000245535"/>
    </source>
</evidence>
<dbReference type="Proteomes" id="UP000245535">
    <property type="component" value="Unassembled WGS sequence"/>
</dbReference>
<accession>A0A315ZC55</accession>
<dbReference type="InterPro" id="IPR017853">
    <property type="entry name" value="GH"/>
</dbReference>
<protein>
    <recommendedName>
        <fullName evidence="3">Glycosidase</fullName>
    </recommendedName>
</protein>
<dbReference type="PANTHER" id="PTHR10357">
    <property type="entry name" value="ALPHA-AMYLASE FAMILY MEMBER"/>
    <property type="match status" value="1"/>
</dbReference>
<dbReference type="RefSeq" id="WP_109619300.1">
    <property type="nucleotide sequence ID" value="NZ_QGDO01000003.1"/>
</dbReference>
<dbReference type="Gene3D" id="2.60.40.1180">
    <property type="entry name" value="Golgi alpha-mannosidase II"/>
    <property type="match status" value="1"/>
</dbReference>
<dbReference type="SUPFAM" id="SSF51445">
    <property type="entry name" value="(Trans)glycosidases"/>
    <property type="match status" value="1"/>
</dbReference>
<dbReference type="InterPro" id="IPR018247">
    <property type="entry name" value="EF_Hand_1_Ca_BS"/>
</dbReference>
<dbReference type="PANTHER" id="PTHR10357:SF179">
    <property type="entry name" value="NEUTRAL AND BASIC AMINO ACID TRANSPORT PROTEIN RBAT"/>
    <property type="match status" value="1"/>
</dbReference>
<keyword evidence="2" id="KW-1185">Reference proteome</keyword>
<name>A0A315ZC55_SEDFL</name>
<sequence length="665" mass="76344">MENSALKSLLKKLKEEKKIHKSIDYYIPSLWIDSNSKPNPTKVEAYSFYENLIEDILGKSDDGINYAQSISKIQNQHHGIGGDWTYKSVIYNLFPRLTTAYDHDHDGFIGSSDIDLSLNENGVRETGTFLKCIAMLPYIKSLGCNTIYFLPITSIGKDGNKGDLGSPYAIRNPYELDQSLADPIVGKDVVLQFKAFVEAAHIMGFRVMLEFVLRTSALDGDWIKTNPEWFYWIKQGEVSTFKSPEFSEDDLEEIKLVPEGKGVYHAPNKTYRNIFSKPPSPEQIKKEGNKYVAETEDGKLVIPGAFADWPPDDIQPAWSDVTYLRMYDFPYSDSENDFNYMAYNTIRYYDPVLSHPKNVNRPLWDKLVGVIPHYQETFGIDGVMMDMGHALPKPLMTEVIDKARSIDPDFAFCEENFDIDPNSRMAGFNATLGFEWRVTGNAYVNGGIKDVIYKSGEKLPLPFFGTSETHNTPRTVKRGGVQHSKLCWMVSCFMPSSIPFIHSGFEILERKPVNTGLNFTEEETEKYGKKNLALFYRSSYDWDNTTNIVPYIQKVLEIREQFFKTEEMKNHLVGNELSFRVVDIQQEGEDVIAFERFDPWHQNQTYLIVSNTNYQIAQTIKIKLEGMGNKKVKELITDERYQFNSDEVHIIIKKGDSLIFKLEKY</sequence>
<dbReference type="AlphaFoldDB" id="A0A315ZC55"/>
<dbReference type="EMBL" id="QGDO01000003">
    <property type="protein sequence ID" value="PWJ42388.1"/>
    <property type="molecule type" value="Genomic_DNA"/>
</dbReference>
<dbReference type="GO" id="GO:0004556">
    <property type="term" value="F:alpha-amylase activity"/>
    <property type="evidence" value="ECO:0007669"/>
    <property type="project" value="TreeGrafter"/>
</dbReference>
<gene>
    <name evidence="1" type="ORF">BC781_103640</name>
</gene>
<comment type="caution">
    <text evidence="1">The sequence shown here is derived from an EMBL/GenBank/DDBJ whole genome shotgun (WGS) entry which is preliminary data.</text>
</comment>
<dbReference type="GO" id="GO:0009313">
    <property type="term" value="P:oligosaccharide catabolic process"/>
    <property type="evidence" value="ECO:0007669"/>
    <property type="project" value="TreeGrafter"/>
</dbReference>